<comment type="caution">
    <text evidence="3">The sequence shown here is derived from an EMBL/GenBank/DDBJ whole genome shotgun (WGS) entry which is preliminary data.</text>
</comment>
<protein>
    <submittedName>
        <fullName evidence="3">MCE family protein</fullName>
    </submittedName>
</protein>
<dbReference type="PANTHER" id="PTHR33371">
    <property type="entry name" value="INTERMEMBRANE PHOSPHOLIPID TRANSPORT SYSTEM BINDING PROTEIN MLAD-RELATED"/>
    <property type="match status" value="1"/>
</dbReference>
<sequence length="261" mass="29732">MLVCILLLRFRDDVHNERFYTLVGIFIVGALCLMILGGTFFYIEYKRAQKQTFVMFFKGSLKGLVTTAPVTYRGVKIGEVKTIEITENKEHNKVLIPVYVQFFVERTYGFSHDPIHLLINNGYVGNITKPNLLTGIAEIELIQPTSTKKFTQTYYHSYPIFPTHNAVEKYTSMEEAFEAAKKAFEDVSQLVRSKEIQDTLEAIQKVSENLGQLASSLNQDVPSVVAYLNQSLKQITSAAYSTQNLTDYLSRYPESLLRGKR</sequence>
<dbReference type="EMBL" id="PQWY01000002">
    <property type="protein sequence ID" value="PPK33438.1"/>
    <property type="molecule type" value="Genomic_DNA"/>
</dbReference>
<keyword evidence="1" id="KW-0472">Membrane</keyword>
<dbReference type="InterPro" id="IPR003399">
    <property type="entry name" value="Mce/MlaD"/>
</dbReference>
<feature type="domain" description="Mce/MlaD" evidence="2">
    <location>
        <begin position="51"/>
        <end position="143"/>
    </location>
</feature>
<keyword evidence="1" id="KW-1133">Transmembrane helix</keyword>
<keyword evidence="1" id="KW-0812">Transmembrane</keyword>
<dbReference type="AlphaFoldDB" id="A0A2S6F7P3"/>
<dbReference type="Pfam" id="PF02470">
    <property type="entry name" value="MlaD"/>
    <property type="match status" value="1"/>
</dbReference>
<proteinExistence type="predicted"/>
<organism evidence="3 4">
    <name type="scientific">Legionella pneumophila</name>
    <dbReference type="NCBI Taxonomy" id="446"/>
    <lineage>
        <taxon>Bacteria</taxon>
        <taxon>Pseudomonadati</taxon>
        <taxon>Pseudomonadota</taxon>
        <taxon>Gammaproteobacteria</taxon>
        <taxon>Legionellales</taxon>
        <taxon>Legionellaceae</taxon>
        <taxon>Legionella</taxon>
    </lineage>
</organism>
<feature type="transmembrane region" description="Helical" evidence="1">
    <location>
        <begin position="20"/>
        <end position="43"/>
    </location>
</feature>
<dbReference type="Proteomes" id="UP000239239">
    <property type="component" value="Unassembled WGS sequence"/>
</dbReference>
<reference evidence="3 4" key="1">
    <citation type="submission" date="2018-02" db="EMBL/GenBank/DDBJ databases">
        <title>Draft genome sequences of four Legionella pneumophila clinical strains isolated in Ontario.</title>
        <authorList>
            <person name="Fortuna A."/>
            <person name="Ramnarine R."/>
            <person name="Li A."/>
            <person name="Frantz C."/>
            <person name="Mallo G."/>
        </authorList>
    </citation>
    <scope>NUCLEOTIDE SEQUENCE [LARGE SCALE GENOMIC DNA]</scope>
    <source>
        <strain evidence="3 4">LG61</strain>
    </source>
</reference>
<name>A0A2S6F7P3_LEGPN</name>
<dbReference type="OrthoDB" id="9806984at2"/>
<evidence type="ECO:0000259" key="2">
    <source>
        <dbReference type="Pfam" id="PF02470"/>
    </source>
</evidence>
<evidence type="ECO:0000313" key="4">
    <source>
        <dbReference type="Proteomes" id="UP000239239"/>
    </source>
</evidence>
<evidence type="ECO:0000256" key="1">
    <source>
        <dbReference type="SAM" id="Phobius"/>
    </source>
</evidence>
<dbReference type="PANTHER" id="PTHR33371:SF4">
    <property type="entry name" value="INTERMEMBRANE PHOSPHOLIPID TRANSPORT SYSTEM BINDING PROTEIN MLAD"/>
    <property type="match status" value="1"/>
</dbReference>
<evidence type="ECO:0000313" key="3">
    <source>
        <dbReference type="EMBL" id="PPK33438.1"/>
    </source>
</evidence>
<gene>
    <name evidence="3" type="ORF">C3928_01520</name>
</gene>
<dbReference type="InterPro" id="IPR052336">
    <property type="entry name" value="MlaD_Phospholipid_Transporter"/>
</dbReference>
<accession>A0A2S6F7P3</accession>